<dbReference type="EMBL" id="JACYGY010000002">
    <property type="protein sequence ID" value="MBE9465779.1"/>
    <property type="molecule type" value="Genomic_DNA"/>
</dbReference>
<evidence type="ECO:0000313" key="2">
    <source>
        <dbReference type="Proteomes" id="UP000634134"/>
    </source>
</evidence>
<dbReference type="SUPFAM" id="SSF53756">
    <property type="entry name" value="UDP-Glycosyltransferase/glycogen phosphorylase"/>
    <property type="match status" value="1"/>
</dbReference>
<dbReference type="PANTHER" id="PTHR21015:SF22">
    <property type="entry name" value="GLYCOSYLTRANSFERASE"/>
    <property type="match status" value="1"/>
</dbReference>
<dbReference type="Pfam" id="PF13528">
    <property type="entry name" value="Glyco_trans_1_3"/>
    <property type="match status" value="1"/>
</dbReference>
<gene>
    <name evidence="1" type="ORF">IEE83_28210</name>
</gene>
<sequence>MKILFLVQGEGRGHLTQAISMSQILRGAGHDIVGAMVGSAVGRLIPSFFEEQIHSQVYYFNAPSIAYNGGGMNVKRTLLGLVTHLPQYIKSLRYIHQTIREIQPDLIISFYETYSGLYNVLYGTKIPMICVAHQYLILHPDFTSPKNSGISRILINLNSKAASWKANQRLALSFREMESLPDEKLIVVPPLLRQEVRDLYPLKEDFFLVYMTHHSLSEQIIAWHLKHPEIRLQCFWDKADVPDEHQIDETLAFHRINSQKYLSMLASCRALVTTAGFESVCEAMYLGKPVMMVPVPNHYEQECNALDGVISGAGVTSKSFNLSVLLDYLPHHIDQSEKFRNWYHRGEAMFIKNVEVFDKNPPVKQFAIAGQTKK</sequence>
<name>A0ABR9WJT8_9BACT</name>
<evidence type="ECO:0000313" key="1">
    <source>
        <dbReference type="EMBL" id="MBE9465779.1"/>
    </source>
</evidence>
<accession>A0ABR9WJT8</accession>
<reference evidence="2" key="1">
    <citation type="submission" date="2023-07" db="EMBL/GenBank/DDBJ databases">
        <title>Dyadobacter sp. nov 'subterranea' isolated from contaminted grondwater.</title>
        <authorList>
            <person name="Szabo I."/>
            <person name="Al-Omari J."/>
            <person name="Szerdahelyi S.G."/>
            <person name="Rado J."/>
        </authorList>
    </citation>
    <scope>NUCLEOTIDE SEQUENCE [LARGE SCALE GENOMIC DNA]</scope>
    <source>
        <strain evidence="2">UP-52</strain>
    </source>
</reference>
<keyword evidence="1" id="KW-0808">Transferase</keyword>
<dbReference type="RefSeq" id="WP_194124069.1">
    <property type="nucleotide sequence ID" value="NZ_JACYGY010000002.1"/>
</dbReference>
<proteinExistence type="predicted"/>
<keyword evidence="2" id="KW-1185">Reference proteome</keyword>
<protein>
    <submittedName>
        <fullName evidence="1">Glycosyl transferase</fullName>
    </submittedName>
</protein>
<comment type="caution">
    <text evidence="1">The sequence shown here is derived from an EMBL/GenBank/DDBJ whole genome shotgun (WGS) entry which is preliminary data.</text>
</comment>
<dbReference type="Proteomes" id="UP000634134">
    <property type="component" value="Unassembled WGS sequence"/>
</dbReference>
<dbReference type="GO" id="GO:0016740">
    <property type="term" value="F:transferase activity"/>
    <property type="evidence" value="ECO:0007669"/>
    <property type="project" value="UniProtKB-KW"/>
</dbReference>
<dbReference type="Gene3D" id="3.40.50.2000">
    <property type="entry name" value="Glycogen Phosphorylase B"/>
    <property type="match status" value="1"/>
</dbReference>
<organism evidence="1 2">
    <name type="scientific">Dyadobacter subterraneus</name>
    <dbReference type="NCBI Taxonomy" id="2773304"/>
    <lineage>
        <taxon>Bacteria</taxon>
        <taxon>Pseudomonadati</taxon>
        <taxon>Bacteroidota</taxon>
        <taxon>Cytophagia</taxon>
        <taxon>Cytophagales</taxon>
        <taxon>Spirosomataceae</taxon>
        <taxon>Dyadobacter</taxon>
    </lineage>
</organism>
<dbReference type="PANTHER" id="PTHR21015">
    <property type="entry name" value="UDP-N-ACETYLGLUCOSAMINE--N-ACETYLMURAMYL-(PENTAPEPTIDE) PYROPHOSPHORYL-UNDECAPRENOL N-ACETYLGLUCOSAMINE TRANSFERASE 1"/>
    <property type="match status" value="1"/>
</dbReference>